<name>A0AAV8WZU3_9CUCU</name>
<dbReference type="InterPro" id="IPR012340">
    <property type="entry name" value="NA-bd_OB-fold"/>
</dbReference>
<dbReference type="SUPFAM" id="SSF75217">
    <property type="entry name" value="alpha/beta knot"/>
    <property type="match status" value="1"/>
</dbReference>
<dbReference type="InterPro" id="IPR003750">
    <property type="entry name" value="Put_MeTrfase-C9orf114-like"/>
</dbReference>
<dbReference type="InterPro" id="IPR029026">
    <property type="entry name" value="tRNA_m1G_MTases_N"/>
</dbReference>
<dbReference type="EMBL" id="JANEYF010004205">
    <property type="protein sequence ID" value="KAJ8931933.1"/>
    <property type="molecule type" value="Genomic_DNA"/>
</dbReference>
<sequence>EGVVLNKPVKNTQGSYANVGLLKDVHLDKLITPGLRCTVKLLSQDESTKFKGIIVSPSTPRKETGVYWGYSVRIANSLSKVLTQCPYKDGYDITLGTSDKGTSIDEFECPPYKHVLVLFGGLQGLEGAIENDPILQVDDPKLIFHYYLNTLPNQGSKTIRTEEAVLVSLAALRPKFHSVGVMPHIS</sequence>
<organism evidence="2 3">
    <name type="scientific">Rhamnusium bicolor</name>
    <dbReference type="NCBI Taxonomy" id="1586634"/>
    <lineage>
        <taxon>Eukaryota</taxon>
        <taxon>Metazoa</taxon>
        <taxon>Ecdysozoa</taxon>
        <taxon>Arthropoda</taxon>
        <taxon>Hexapoda</taxon>
        <taxon>Insecta</taxon>
        <taxon>Pterygota</taxon>
        <taxon>Neoptera</taxon>
        <taxon>Endopterygota</taxon>
        <taxon>Coleoptera</taxon>
        <taxon>Polyphaga</taxon>
        <taxon>Cucujiformia</taxon>
        <taxon>Chrysomeloidea</taxon>
        <taxon>Cerambycidae</taxon>
        <taxon>Lepturinae</taxon>
        <taxon>Rhagiini</taxon>
        <taxon>Rhamnusium</taxon>
    </lineage>
</organism>
<gene>
    <name evidence="2" type="ORF">NQ314_015113</name>
</gene>
<dbReference type="Proteomes" id="UP001162156">
    <property type="component" value="Unassembled WGS sequence"/>
</dbReference>
<evidence type="ECO:0000313" key="2">
    <source>
        <dbReference type="EMBL" id="KAJ8931933.1"/>
    </source>
</evidence>
<dbReference type="PANTHER" id="PTHR12150">
    <property type="entry name" value="CLASS IV SAM-BINDING METHYLTRANSFERASE-RELATED"/>
    <property type="match status" value="1"/>
</dbReference>
<dbReference type="AlphaFoldDB" id="A0AAV8WZU3"/>
<dbReference type="InterPro" id="IPR029028">
    <property type="entry name" value="Alpha/beta_knot_MTases"/>
</dbReference>
<accession>A0AAV8WZU3</accession>
<proteinExistence type="inferred from homology"/>
<comment type="similarity">
    <text evidence="1">Belongs to the class IV-like SAM-binding methyltransferase superfamily.</text>
</comment>
<comment type="caution">
    <text evidence="2">The sequence shown here is derived from an EMBL/GenBank/DDBJ whole genome shotgun (WGS) entry which is preliminary data.</text>
</comment>
<evidence type="ECO:0000256" key="1">
    <source>
        <dbReference type="ARBA" id="ARBA00009841"/>
    </source>
</evidence>
<dbReference type="Gene3D" id="3.40.1280.10">
    <property type="match status" value="1"/>
</dbReference>
<dbReference type="SUPFAM" id="SSF50249">
    <property type="entry name" value="Nucleic acid-binding proteins"/>
    <property type="match status" value="1"/>
</dbReference>
<evidence type="ECO:0000313" key="3">
    <source>
        <dbReference type="Proteomes" id="UP001162156"/>
    </source>
</evidence>
<reference evidence="2" key="1">
    <citation type="journal article" date="2023" name="Insect Mol. Biol.">
        <title>Genome sequencing provides insights into the evolution of gene families encoding plant cell wall-degrading enzymes in longhorned beetles.</title>
        <authorList>
            <person name="Shin N.R."/>
            <person name="Okamura Y."/>
            <person name="Kirsch R."/>
            <person name="Pauchet Y."/>
        </authorList>
    </citation>
    <scope>NUCLEOTIDE SEQUENCE</scope>
    <source>
        <strain evidence="2">RBIC_L_NR</strain>
    </source>
</reference>
<dbReference type="CDD" id="cd18086">
    <property type="entry name" value="HsC9orf114-like"/>
    <property type="match status" value="1"/>
</dbReference>
<dbReference type="Pfam" id="PF02598">
    <property type="entry name" value="Methyltrn_RNA_3"/>
    <property type="match status" value="1"/>
</dbReference>
<feature type="non-terminal residue" evidence="2">
    <location>
        <position position="1"/>
    </location>
</feature>
<protein>
    <submittedName>
        <fullName evidence="2">Uncharacterized protein</fullName>
    </submittedName>
</protein>
<keyword evidence="3" id="KW-1185">Reference proteome</keyword>
<dbReference type="PANTHER" id="PTHR12150:SF13">
    <property type="entry name" value="METHYLTRANSFERASE C9ORF114-RELATED"/>
    <property type="match status" value="1"/>
</dbReference>